<dbReference type="Pfam" id="PF04166">
    <property type="entry name" value="PdxA"/>
    <property type="match status" value="1"/>
</dbReference>
<evidence type="ECO:0000256" key="1">
    <source>
        <dbReference type="ARBA" id="ARBA00022723"/>
    </source>
</evidence>
<evidence type="ECO:0000256" key="2">
    <source>
        <dbReference type="ARBA" id="ARBA00023002"/>
    </source>
</evidence>
<evidence type="ECO:0000313" key="5">
    <source>
        <dbReference type="Proteomes" id="UP000706891"/>
    </source>
</evidence>
<dbReference type="GO" id="GO:0050570">
    <property type="term" value="F:4-hydroxythreonine-4-phosphate dehydrogenase activity"/>
    <property type="evidence" value="ECO:0007669"/>
    <property type="project" value="UniProtKB-EC"/>
</dbReference>
<dbReference type="AlphaFoldDB" id="A0A939B758"/>
<dbReference type="SUPFAM" id="SSF53659">
    <property type="entry name" value="Isocitrate/Isopropylmalate dehydrogenase-like"/>
    <property type="match status" value="1"/>
</dbReference>
<keyword evidence="2 4" id="KW-0560">Oxidoreductase</keyword>
<reference evidence="4" key="1">
    <citation type="submission" date="2020-08" db="EMBL/GenBank/DDBJ databases">
        <authorList>
            <person name="Cejkova D."/>
            <person name="Kubasova T."/>
            <person name="Jahodarova E."/>
            <person name="Rychlik I."/>
        </authorList>
    </citation>
    <scope>NUCLEOTIDE SEQUENCE</scope>
    <source>
        <strain evidence="4">An824</strain>
    </source>
</reference>
<dbReference type="EMBL" id="JACJJG010000016">
    <property type="protein sequence ID" value="MBM6673255.1"/>
    <property type="molecule type" value="Genomic_DNA"/>
</dbReference>
<dbReference type="GO" id="GO:0051287">
    <property type="term" value="F:NAD binding"/>
    <property type="evidence" value="ECO:0007669"/>
    <property type="project" value="InterPro"/>
</dbReference>
<sequence length="369" mass="40535">MENRKIRVAITHGDTNGVGYEVIFKTFAEPAMLDMCIPIIYGSPKVAAYHRNALGIQANFTIISSAAEAHSGKLNLLTTFDEEVKVDLGQPSKDAGVASLKALDRAMEDYKNGLFDVLVTAPINKNNIHGDGFDFCGHTEYLEERVGDGNKSLMILLNDMMRVALVTTHLPLKNVPEAITKELIIEKATVFNQSLKRDFRISNPRIAVLALNPHAGDDGLLGQEEQDIIAPAIKELSEKGIYAFGPFAADGFFGRGSYDSFDGVLAMYHDQGLAPFKALDGGDGVNFTAGLPIVRTSPDHGTAYEIAGKNMASESSFRNAVYVALDVFRNRVEYDAPLAHPLEKLYHEKRDDSEKTRFNIPKAKQKENI</sequence>
<dbReference type="EC" id="1.1.1.262" evidence="4"/>
<dbReference type="Proteomes" id="UP000706891">
    <property type="component" value="Unassembled WGS sequence"/>
</dbReference>
<evidence type="ECO:0000313" key="4">
    <source>
        <dbReference type="EMBL" id="MBM6673255.1"/>
    </source>
</evidence>
<organism evidence="4 5">
    <name type="scientific">Marseilla massiliensis</name>
    <dbReference type="NCBI Taxonomy" id="1841864"/>
    <lineage>
        <taxon>Bacteria</taxon>
        <taxon>Pseudomonadati</taxon>
        <taxon>Bacteroidota</taxon>
        <taxon>Bacteroidia</taxon>
        <taxon>Bacteroidales</taxon>
        <taxon>Prevotellaceae</taxon>
        <taxon>Marseilla</taxon>
    </lineage>
</organism>
<dbReference type="NCBIfam" id="TIGR00557">
    <property type="entry name" value="pdxA"/>
    <property type="match status" value="1"/>
</dbReference>
<dbReference type="InterPro" id="IPR005255">
    <property type="entry name" value="PdxA_fam"/>
</dbReference>
<evidence type="ECO:0000256" key="3">
    <source>
        <dbReference type="ARBA" id="ARBA00023027"/>
    </source>
</evidence>
<dbReference type="RefSeq" id="WP_205103899.1">
    <property type="nucleotide sequence ID" value="NZ_JACJJG010000016.1"/>
</dbReference>
<dbReference type="Gene3D" id="3.40.718.10">
    <property type="entry name" value="Isopropylmalate Dehydrogenase"/>
    <property type="match status" value="1"/>
</dbReference>
<reference evidence="4" key="2">
    <citation type="journal article" date="2021" name="Sci. Rep.">
        <title>The distribution of antibiotic resistance genes in chicken gut microbiota commensals.</title>
        <authorList>
            <person name="Juricova H."/>
            <person name="Matiasovicova J."/>
            <person name="Kubasova T."/>
            <person name="Cejkova D."/>
            <person name="Rychlik I."/>
        </authorList>
    </citation>
    <scope>NUCLEOTIDE SEQUENCE</scope>
    <source>
        <strain evidence="4">An824</strain>
    </source>
</reference>
<proteinExistence type="predicted"/>
<protein>
    <submittedName>
        <fullName evidence="4">4-hydroxythreonine-4-phosphate dehydrogenase PdxA</fullName>
        <ecNumber evidence="4">1.1.1.262</ecNumber>
    </submittedName>
</protein>
<accession>A0A939B758</accession>
<comment type="caution">
    <text evidence="4">The sequence shown here is derived from an EMBL/GenBank/DDBJ whole genome shotgun (WGS) entry which is preliminary data.</text>
</comment>
<keyword evidence="1" id="KW-0479">Metal-binding</keyword>
<gene>
    <name evidence="4" type="primary">pdxA</name>
    <name evidence="4" type="ORF">H6A34_05115</name>
</gene>
<keyword evidence="3" id="KW-0520">NAD</keyword>
<dbReference type="GO" id="GO:0046872">
    <property type="term" value="F:metal ion binding"/>
    <property type="evidence" value="ECO:0007669"/>
    <property type="project" value="UniProtKB-KW"/>
</dbReference>
<dbReference type="PANTHER" id="PTHR30004:SF6">
    <property type="entry name" value="D-THREONATE 4-PHOSPHATE DEHYDROGENASE"/>
    <property type="match status" value="1"/>
</dbReference>
<dbReference type="PANTHER" id="PTHR30004">
    <property type="entry name" value="4-HYDROXYTHREONINE-4-PHOSPHATE DEHYDROGENASE"/>
    <property type="match status" value="1"/>
</dbReference>
<name>A0A939B758_9BACT</name>
<keyword evidence="5" id="KW-1185">Reference proteome</keyword>